<dbReference type="EMBL" id="VLPL01000008">
    <property type="protein sequence ID" value="TSJ41165.1"/>
    <property type="molecule type" value="Genomic_DNA"/>
</dbReference>
<reference evidence="3 4" key="1">
    <citation type="submission" date="2019-07" db="EMBL/GenBank/DDBJ databases">
        <authorList>
            <person name="Huq M.A."/>
        </authorList>
    </citation>
    <scope>NUCLEOTIDE SEQUENCE [LARGE SCALE GENOMIC DNA]</scope>
    <source>
        <strain evidence="3 4">MAH-3</strain>
    </source>
</reference>
<feature type="region of interest" description="Disordered" evidence="1">
    <location>
        <begin position="27"/>
        <end position="61"/>
    </location>
</feature>
<dbReference type="AlphaFoldDB" id="A0A556MMQ8"/>
<evidence type="ECO:0000256" key="1">
    <source>
        <dbReference type="SAM" id="MobiDB-lite"/>
    </source>
</evidence>
<evidence type="ECO:0000313" key="3">
    <source>
        <dbReference type="EMBL" id="TSJ41165.1"/>
    </source>
</evidence>
<dbReference type="InterPro" id="IPR032710">
    <property type="entry name" value="NTF2-like_dom_sf"/>
</dbReference>
<dbReference type="OrthoDB" id="637392at2"/>
<name>A0A556MMQ8_9FLAO</name>
<dbReference type="Gene3D" id="3.10.450.50">
    <property type="match status" value="1"/>
</dbReference>
<sequence>MICKQLLVFLLTAIVLSACNSGNSKKVKTKVIPEAQKQKAVHSDKKTKPDASGDSKDKPNTENVFRRYDAVKKILKKWNEAISEHRLSDLENLYADEVSYYSKKSNKQAVLTQKSDWLKIHPSYKQELGYVDVYYDDEDVLGVEFVVQFTKICIENGKKTEIESYLYFRKFGNEWKIVRETDAPTEVNVARKKPVTNLPEGNYNYYTGQWSDTRDVQGFGHDQVPYSVNLNFTIGVGGITGVYHYYSGTARSRTFYLIKSGKIDNGILELHVIYSQVDDPEPEDFDEDAETETWRFKILENKQLFSLSKDEAFYSRALRPIK</sequence>
<comment type="caution">
    <text evidence="3">The sequence shown here is derived from an EMBL/GenBank/DDBJ whole genome shotgun (WGS) entry which is preliminary data.</text>
</comment>
<evidence type="ECO:0000313" key="4">
    <source>
        <dbReference type="Proteomes" id="UP000316008"/>
    </source>
</evidence>
<proteinExistence type="predicted"/>
<dbReference type="SUPFAM" id="SSF54427">
    <property type="entry name" value="NTF2-like"/>
    <property type="match status" value="1"/>
</dbReference>
<accession>A0A556MMQ8</accession>
<feature type="compositionally biased region" description="Basic and acidic residues" evidence="1">
    <location>
        <begin position="41"/>
        <end position="61"/>
    </location>
</feature>
<keyword evidence="4" id="KW-1185">Reference proteome</keyword>
<keyword evidence="2" id="KW-0732">Signal</keyword>
<dbReference type="Proteomes" id="UP000316008">
    <property type="component" value="Unassembled WGS sequence"/>
</dbReference>
<dbReference type="PROSITE" id="PS51257">
    <property type="entry name" value="PROKAR_LIPOPROTEIN"/>
    <property type="match status" value="1"/>
</dbReference>
<feature type="signal peptide" evidence="2">
    <location>
        <begin position="1"/>
        <end position="20"/>
    </location>
</feature>
<evidence type="ECO:0008006" key="5">
    <source>
        <dbReference type="Google" id="ProtNLM"/>
    </source>
</evidence>
<feature type="chain" id="PRO_5021812831" description="Nuclear transport factor 2 family protein" evidence="2">
    <location>
        <begin position="21"/>
        <end position="322"/>
    </location>
</feature>
<evidence type="ECO:0000256" key="2">
    <source>
        <dbReference type="SAM" id="SignalP"/>
    </source>
</evidence>
<organism evidence="3 4">
    <name type="scientific">Fluviicola chungangensis</name>
    <dbReference type="NCBI Taxonomy" id="2597671"/>
    <lineage>
        <taxon>Bacteria</taxon>
        <taxon>Pseudomonadati</taxon>
        <taxon>Bacteroidota</taxon>
        <taxon>Flavobacteriia</taxon>
        <taxon>Flavobacteriales</taxon>
        <taxon>Crocinitomicaceae</taxon>
        <taxon>Fluviicola</taxon>
    </lineage>
</organism>
<protein>
    <recommendedName>
        <fullName evidence="5">Nuclear transport factor 2 family protein</fullName>
    </recommendedName>
</protein>
<gene>
    <name evidence="3" type="ORF">FO442_14730</name>
</gene>